<evidence type="ECO:0000256" key="1">
    <source>
        <dbReference type="ARBA" id="ARBA00008239"/>
    </source>
</evidence>
<dbReference type="InterPro" id="IPR020568">
    <property type="entry name" value="Ribosomal_Su5_D2-typ_SF"/>
</dbReference>
<evidence type="ECO:0000256" key="5">
    <source>
        <dbReference type="PIRSR" id="PIRSR002583-1"/>
    </source>
</evidence>
<dbReference type="InterPro" id="IPR020575">
    <property type="entry name" value="Hsp90_N"/>
</dbReference>
<dbReference type="Proteomes" id="UP001165079">
    <property type="component" value="Unassembled WGS sequence"/>
</dbReference>
<evidence type="ECO:0000313" key="6">
    <source>
        <dbReference type="EMBL" id="GLZ75699.1"/>
    </source>
</evidence>
<dbReference type="InterPro" id="IPR036890">
    <property type="entry name" value="HATPase_C_sf"/>
</dbReference>
<protein>
    <submittedName>
        <fullName evidence="6">Heat-shock protein</fullName>
    </submittedName>
</protein>
<dbReference type="Pfam" id="PF13589">
    <property type="entry name" value="HATPase_c_3"/>
    <property type="match status" value="1"/>
</dbReference>
<keyword evidence="2 5" id="KW-0547">Nucleotide-binding</keyword>
<feature type="binding site" evidence="5">
    <location>
        <position position="77"/>
    </location>
    <ligand>
        <name>ATP</name>
        <dbReference type="ChEBI" id="CHEBI:30616"/>
    </ligand>
</feature>
<dbReference type="Gene3D" id="3.30.230.80">
    <property type="match status" value="1"/>
</dbReference>
<dbReference type="Pfam" id="PF00183">
    <property type="entry name" value="HSP90"/>
    <property type="match status" value="1"/>
</dbReference>
<feature type="binding site" evidence="5">
    <location>
        <position position="33"/>
    </location>
    <ligand>
        <name>ATP</name>
        <dbReference type="ChEBI" id="CHEBI:30616"/>
    </ligand>
</feature>
<name>A0A9W6SHS2_9ACTN</name>
<comment type="similarity">
    <text evidence="1">Belongs to the heat shock protein 90 family.</text>
</comment>
<reference evidence="6" key="1">
    <citation type="submission" date="2023-03" db="EMBL/GenBank/DDBJ databases">
        <title>Actinorhabdospora filicis NBRC 111898.</title>
        <authorList>
            <person name="Ichikawa N."/>
            <person name="Sato H."/>
            <person name="Tonouchi N."/>
        </authorList>
    </citation>
    <scope>NUCLEOTIDE SEQUENCE</scope>
    <source>
        <strain evidence="6">NBRC 111898</strain>
    </source>
</reference>
<evidence type="ECO:0000313" key="7">
    <source>
        <dbReference type="Proteomes" id="UP001165079"/>
    </source>
</evidence>
<dbReference type="GO" id="GO:0016887">
    <property type="term" value="F:ATP hydrolysis activity"/>
    <property type="evidence" value="ECO:0007669"/>
    <property type="project" value="InterPro"/>
</dbReference>
<proteinExistence type="inferred from homology"/>
<dbReference type="InterPro" id="IPR001404">
    <property type="entry name" value="Hsp90_fam"/>
</dbReference>
<dbReference type="GO" id="GO:0051082">
    <property type="term" value="F:unfolded protein binding"/>
    <property type="evidence" value="ECO:0007669"/>
    <property type="project" value="InterPro"/>
</dbReference>
<feature type="binding site" evidence="5">
    <location>
        <position position="165"/>
    </location>
    <ligand>
        <name>ATP</name>
        <dbReference type="ChEBI" id="CHEBI:30616"/>
    </ligand>
</feature>
<dbReference type="Gene3D" id="3.30.565.10">
    <property type="entry name" value="Histidine kinase-like ATPase, C-terminal domain"/>
    <property type="match status" value="1"/>
</dbReference>
<gene>
    <name evidence="6" type="ORF">Afil01_05060</name>
</gene>
<evidence type="ECO:0000256" key="4">
    <source>
        <dbReference type="ARBA" id="ARBA00023186"/>
    </source>
</evidence>
<dbReference type="AlphaFoldDB" id="A0A9W6SHS2"/>
<evidence type="ECO:0000256" key="3">
    <source>
        <dbReference type="ARBA" id="ARBA00022840"/>
    </source>
</evidence>
<organism evidence="6 7">
    <name type="scientific">Actinorhabdospora filicis</name>
    <dbReference type="NCBI Taxonomy" id="1785913"/>
    <lineage>
        <taxon>Bacteria</taxon>
        <taxon>Bacillati</taxon>
        <taxon>Actinomycetota</taxon>
        <taxon>Actinomycetes</taxon>
        <taxon>Micromonosporales</taxon>
        <taxon>Micromonosporaceae</taxon>
        <taxon>Actinorhabdospora</taxon>
    </lineage>
</organism>
<accession>A0A9W6SHS2</accession>
<sequence>MREELRQTEVDLGGLVSVLAAHLYSTPMVALRELVQNGHDSATRRRLEDPAAPTGRIIVRGDADTTKTGAATVSVTDEGAGLTEDEIHSYLATVGTGYTRLLRDVTGSEDLIGAFGLGFLSAFAVADEVTVHTTSHREPGRGHRYHSVGGETYAVTEAPARAPGTEVTLRLKPDYAHLADTQTLREVLTRYCALLPIPVHVEDDATPVNDVPPPWRDGGAEPMVFAARFAQRLAPLCAIPVHLDGDTEATGLLWIQDAATYGSSDNRDLSVCLRGMMLSHDARDLLPTWAGFIGGVIESTRLTPTASREDLQRDDRYRDVQKGLTEAIVNGMFEIARTQPGTWQRVLNRHGNELLGAALADDRLFDLLADDVPVPTSSGDRLTAGALRAAGNGTIHIATGDSGGFTEMLYRAMQVPIARGDHYAVLPFLRRYAVARSCPTIELGTGDGDKRLFKDAEPLPTAEQDWLTAVLTDDGEQLVPARYAPAALPLVLVPDAEVALKRRIEADETAARIPSAALALARDFTAKTDGTVAARLYLNLDNIAVRRLLQAHRDDHPGRTTAAALLRSIKVIMAATAGDHRGDLSAALVGVGSAIERLVTGDGA</sequence>
<dbReference type="EMBL" id="BSTX01000001">
    <property type="protein sequence ID" value="GLZ75699.1"/>
    <property type="molecule type" value="Genomic_DNA"/>
</dbReference>
<dbReference type="PIRSF" id="PIRSF002583">
    <property type="entry name" value="Hsp90"/>
    <property type="match status" value="1"/>
</dbReference>
<comment type="caution">
    <text evidence="6">The sequence shown here is derived from an EMBL/GenBank/DDBJ whole genome shotgun (WGS) entry which is preliminary data.</text>
</comment>
<keyword evidence="3 5" id="KW-0067">ATP-binding</keyword>
<evidence type="ECO:0000256" key="2">
    <source>
        <dbReference type="ARBA" id="ARBA00022741"/>
    </source>
</evidence>
<dbReference type="PANTHER" id="PTHR11528">
    <property type="entry name" value="HEAT SHOCK PROTEIN 90 FAMILY MEMBER"/>
    <property type="match status" value="1"/>
</dbReference>
<dbReference type="RefSeq" id="WP_285660930.1">
    <property type="nucleotide sequence ID" value="NZ_BSTX01000001.1"/>
</dbReference>
<keyword evidence="7" id="KW-1185">Reference proteome</keyword>
<dbReference type="SUPFAM" id="SSF55874">
    <property type="entry name" value="ATPase domain of HSP90 chaperone/DNA topoisomerase II/histidine kinase"/>
    <property type="match status" value="1"/>
</dbReference>
<feature type="binding site" evidence="5">
    <location>
        <position position="37"/>
    </location>
    <ligand>
        <name>ATP</name>
        <dbReference type="ChEBI" id="CHEBI:30616"/>
    </ligand>
</feature>
<dbReference type="GO" id="GO:0005524">
    <property type="term" value="F:ATP binding"/>
    <property type="evidence" value="ECO:0007669"/>
    <property type="project" value="UniProtKB-KW"/>
</dbReference>
<dbReference type="PRINTS" id="PR00775">
    <property type="entry name" value="HEATSHOCK90"/>
</dbReference>
<keyword evidence="4" id="KW-0143">Chaperone</keyword>
<dbReference type="GO" id="GO:0140662">
    <property type="term" value="F:ATP-dependent protein folding chaperone"/>
    <property type="evidence" value="ECO:0007669"/>
    <property type="project" value="InterPro"/>
</dbReference>
<dbReference type="SUPFAM" id="SSF54211">
    <property type="entry name" value="Ribosomal protein S5 domain 2-like"/>
    <property type="match status" value="1"/>
</dbReference>